<evidence type="ECO:0000256" key="3">
    <source>
        <dbReference type="ARBA" id="ARBA00019833"/>
    </source>
</evidence>
<keyword evidence="10" id="KW-0436">Ligase</keyword>
<evidence type="ECO:0000256" key="5">
    <source>
        <dbReference type="ARBA" id="ARBA00022962"/>
    </source>
</evidence>
<dbReference type="NCBIfam" id="TIGR00313">
    <property type="entry name" value="cobQ"/>
    <property type="match status" value="1"/>
</dbReference>
<accession>A0A085GBG4</accession>
<dbReference type="UniPathway" id="UPA00148"/>
<comment type="similarity">
    <text evidence="2 7">Belongs to the CobB/CobQ family. CobQ subfamily.</text>
</comment>
<dbReference type="InterPro" id="IPR029062">
    <property type="entry name" value="Class_I_gatase-like"/>
</dbReference>
<dbReference type="InterPro" id="IPR027417">
    <property type="entry name" value="P-loop_NTPase"/>
</dbReference>
<dbReference type="InterPro" id="IPR002586">
    <property type="entry name" value="CobQ/CobB/MinD/ParA_Nub-bd_dom"/>
</dbReference>
<keyword evidence="11" id="KW-1185">Reference proteome</keyword>
<evidence type="ECO:0000313" key="10">
    <source>
        <dbReference type="EMBL" id="KFC81059.1"/>
    </source>
</evidence>
<dbReference type="Gene3D" id="3.40.50.880">
    <property type="match status" value="1"/>
</dbReference>
<evidence type="ECO:0000313" key="11">
    <source>
        <dbReference type="Proteomes" id="UP000028653"/>
    </source>
</evidence>
<dbReference type="PANTHER" id="PTHR21343:SF1">
    <property type="entry name" value="COBYRIC ACID SYNTHASE"/>
    <property type="match status" value="1"/>
</dbReference>
<dbReference type="GO" id="GO:0015420">
    <property type="term" value="F:ABC-type vitamin B12 transporter activity"/>
    <property type="evidence" value="ECO:0007669"/>
    <property type="project" value="UniProtKB-UniRule"/>
</dbReference>
<proteinExistence type="inferred from homology"/>
<evidence type="ECO:0000256" key="1">
    <source>
        <dbReference type="ARBA" id="ARBA00004953"/>
    </source>
</evidence>
<dbReference type="InterPro" id="IPR011698">
    <property type="entry name" value="GATase_3"/>
</dbReference>
<feature type="active site" description="Nucleophile" evidence="7">
    <location>
        <position position="332"/>
    </location>
</feature>
<feature type="active site" evidence="7">
    <location>
        <position position="443"/>
    </location>
</feature>
<dbReference type="PROSITE" id="PS51274">
    <property type="entry name" value="GATASE_COBBQ"/>
    <property type="match status" value="1"/>
</dbReference>
<dbReference type="AlphaFoldDB" id="A0A085GBG4"/>
<dbReference type="InterPro" id="IPR033949">
    <property type="entry name" value="CobQ_GATase1"/>
</dbReference>
<feature type="domain" description="CobQ/CobB/MinD/ParA nucleotide binding" evidence="8">
    <location>
        <begin position="5"/>
        <end position="227"/>
    </location>
</feature>
<dbReference type="RefSeq" id="WP_034496477.1">
    <property type="nucleotide sequence ID" value="NZ_JMPI01000033.1"/>
</dbReference>
<dbReference type="PANTHER" id="PTHR21343">
    <property type="entry name" value="DETHIOBIOTIN SYNTHETASE"/>
    <property type="match status" value="1"/>
</dbReference>
<dbReference type="CDD" id="cd01750">
    <property type="entry name" value="GATase1_CobQ"/>
    <property type="match status" value="1"/>
</dbReference>
<dbReference type="SUPFAM" id="SSF52317">
    <property type="entry name" value="Class I glutamine amidotransferase-like"/>
    <property type="match status" value="1"/>
</dbReference>
<dbReference type="Gene3D" id="3.40.50.300">
    <property type="entry name" value="P-loop containing nucleotide triphosphate hydrolases"/>
    <property type="match status" value="1"/>
</dbReference>
<evidence type="ECO:0000259" key="8">
    <source>
        <dbReference type="Pfam" id="PF01656"/>
    </source>
</evidence>
<dbReference type="Pfam" id="PF07685">
    <property type="entry name" value="GATase_3"/>
    <property type="match status" value="1"/>
</dbReference>
<evidence type="ECO:0000259" key="9">
    <source>
        <dbReference type="Pfam" id="PF07685"/>
    </source>
</evidence>
<keyword evidence="5 7" id="KW-0315">Glutamine amidotransferase</keyword>
<dbReference type="HAMAP" id="MF_00028">
    <property type="entry name" value="CobQ"/>
    <property type="match status" value="1"/>
</dbReference>
<protein>
    <recommendedName>
        <fullName evidence="3 7">Cobyric acid synthase</fullName>
    </recommendedName>
</protein>
<feature type="domain" description="CobB/CobQ-like glutamine amidotransferase" evidence="9">
    <location>
        <begin position="253"/>
        <end position="450"/>
    </location>
</feature>
<organism evidence="10 11">
    <name type="scientific">Buttiauxella agrestis ATCC 33320</name>
    <dbReference type="NCBI Taxonomy" id="1006004"/>
    <lineage>
        <taxon>Bacteria</taxon>
        <taxon>Pseudomonadati</taxon>
        <taxon>Pseudomonadota</taxon>
        <taxon>Gammaproteobacteria</taxon>
        <taxon>Enterobacterales</taxon>
        <taxon>Enterobacteriaceae</taxon>
        <taxon>Buttiauxella</taxon>
    </lineage>
</organism>
<dbReference type="InterPro" id="IPR004459">
    <property type="entry name" value="CobQ_synth"/>
</dbReference>
<reference evidence="10 11" key="1">
    <citation type="submission" date="2014-05" db="EMBL/GenBank/DDBJ databases">
        <title>ATOL: Assembling a taxonomically balanced genome-scale reconstruction of the evolutionary history of the Enterobacteriaceae.</title>
        <authorList>
            <person name="Plunkett G.III."/>
            <person name="Neeno-Eckwall E.C."/>
            <person name="Glasner J.D."/>
            <person name="Perna N.T."/>
        </authorList>
    </citation>
    <scope>NUCLEOTIDE SEQUENCE [LARGE SCALE GENOMIC DNA]</scope>
    <source>
        <strain evidence="10 11">ATCC 33320</strain>
    </source>
</reference>
<dbReference type="eggNOG" id="COG1492">
    <property type="taxonomic scope" value="Bacteria"/>
</dbReference>
<comment type="caution">
    <text evidence="10">The sequence shown here is derived from an EMBL/GenBank/DDBJ whole genome shotgun (WGS) entry which is preliminary data.</text>
</comment>
<dbReference type="NCBIfam" id="NF001989">
    <property type="entry name" value="PRK00784.1"/>
    <property type="match status" value="1"/>
</dbReference>
<dbReference type="OrthoDB" id="9808302at2"/>
<evidence type="ECO:0000256" key="7">
    <source>
        <dbReference type="HAMAP-Rule" id="MF_00028"/>
    </source>
</evidence>
<keyword evidence="4 7" id="KW-0169">Cobalamin biosynthesis</keyword>
<dbReference type="InterPro" id="IPR047045">
    <property type="entry name" value="CobQ_N"/>
</dbReference>
<comment type="function">
    <text evidence="6 7">Catalyzes amidations at positions B, D, E, and G on adenosylcobyrinic A,C-diamide. NH(2) groups are provided by glutamine, and one molecule of ATP is hydrogenolyzed for each amidation.</text>
</comment>
<dbReference type="CDD" id="cd05389">
    <property type="entry name" value="CobQ_N"/>
    <property type="match status" value="1"/>
</dbReference>
<dbReference type="STRING" id="1006004.GBAG_2557"/>
<dbReference type="SUPFAM" id="SSF52540">
    <property type="entry name" value="P-loop containing nucleoside triphosphate hydrolases"/>
    <property type="match status" value="1"/>
</dbReference>
<sequence>MSLAIMVQGTASDVGKSMLVAGLCRIFAQDGHRTAPFKSQNMALNSGITPDGKEMGRAQIFQAEAAGIAPDVRMNPVLLKPTSDCKAQVVLMGKVATNMDAVTYHNYKPQLKSQIREVYQSLAAEHDVMVLEGAGSPAEINLRDRDIVNMGMAELAECPVVLVADIDRGGVFAAIYGTIALLLEHEKWRVKGVIINKFRGDVALLYSGIEQIEALTGVPVLGVMPWLNVDLEDEDSVVLERGKYDAVTEKDLDIAVLQLPYMSNFTDFNALAAQPDVRLRYVARPDELLNSDLVIVPGSKNTLGDLRWLRENGLEQALLSHHHNNGAVLGICGGYQMLGQHIYDAVESGLGEMAGIGLLDVVTRFASEKTTTRVAGQVQADLPGVFAASAGSALQGYEIHMGETQRGENTAPFATFTECNTQPYHNLDGAISDDGRVLGTYLHGVFDSGEFTRSLLDSLRLRKGLNAWQGDVFDYQQHKETQFNILADAMREHIDIEKIYQIMREHQEQAV</sequence>
<dbReference type="Pfam" id="PF01656">
    <property type="entry name" value="CbiA"/>
    <property type="match status" value="1"/>
</dbReference>
<dbReference type="GO" id="GO:0009236">
    <property type="term" value="P:cobalamin biosynthetic process"/>
    <property type="evidence" value="ECO:0007669"/>
    <property type="project" value="UniProtKB-UniRule"/>
</dbReference>
<dbReference type="GO" id="GO:0016874">
    <property type="term" value="F:ligase activity"/>
    <property type="evidence" value="ECO:0007669"/>
    <property type="project" value="UniProtKB-KW"/>
</dbReference>
<dbReference type="Proteomes" id="UP000028653">
    <property type="component" value="Unassembled WGS sequence"/>
</dbReference>
<evidence type="ECO:0000256" key="4">
    <source>
        <dbReference type="ARBA" id="ARBA00022573"/>
    </source>
</evidence>
<evidence type="ECO:0000256" key="2">
    <source>
        <dbReference type="ARBA" id="ARBA00006205"/>
    </source>
</evidence>
<dbReference type="EMBL" id="JMPI01000033">
    <property type="protein sequence ID" value="KFC81059.1"/>
    <property type="molecule type" value="Genomic_DNA"/>
</dbReference>
<evidence type="ECO:0000256" key="6">
    <source>
        <dbReference type="ARBA" id="ARBA00025166"/>
    </source>
</evidence>
<gene>
    <name evidence="10" type="primary">cbiP</name>
    <name evidence="7" type="synonym">cobQ</name>
    <name evidence="10" type="ORF">GBAG_2557</name>
</gene>
<comment type="pathway">
    <text evidence="1 7">Cofactor biosynthesis; adenosylcobalamin biosynthesis.</text>
</comment>
<name>A0A085GBG4_9ENTR</name>